<dbReference type="AlphaFoldDB" id="A0A9C7Q1T8"/>
<evidence type="ECO:0008006" key="4">
    <source>
        <dbReference type="Google" id="ProtNLM"/>
    </source>
</evidence>
<evidence type="ECO:0000256" key="1">
    <source>
        <dbReference type="SAM" id="MobiDB-lite"/>
    </source>
</evidence>
<name>A0A9C7Q1T8_9RHOD</name>
<feature type="region of interest" description="Disordered" evidence="1">
    <location>
        <begin position="50"/>
        <end position="74"/>
    </location>
</feature>
<accession>A0A9C7Q1T8</accession>
<feature type="compositionally biased region" description="Polar residues" evidence="1">
    <location>
        <begin position="188"/>
        <end position="197"/>
    </location>
</feature>
<dbReference type="InterPro" id="IPR039875">
    <property type="entry name" value="LENG1-like"/>
</dbReference>
<protein>
    <recommendedName>
        <fullName evidence="4">CBF1-interacting co-repressor CIR N-terminal domain-containing protein</fullName>
    </recommendedName>
</protein>
<sequence length="197" mass="23746">MNLLPHKSWNIWSSKNIARIERDEAAFEREQREQQLEHIQRQRDSRLEKLRKRVRGEEEKNEGAAADSGGGRVLLFEKEERQAKETKEKKNTSLNNTIKDNLKDSLKVPWYACGRRRKEEVQAIESSKSIQEQDPLKVVQEWEDREKRVERKRKRKENSRDMETMRRDRKRQPSFIRIDKSQLRDKNIWNQLRASPP</sequence>
<evidence type="ECO:0000313" key="3">
    <source>
        <dbReference type="Proteomes" id="UP001061958"/>
    </source>
</evidence>
<proteinExistence type="predicted"/>
<feature type="region of interest" description="Disordered" evidence="1">
    <location>
        <begin position="144"/>
        <end position="197"/>
    </location>
</feature>
<dbReference type="EMBL" id="BQMJ01000055">
    <property type="protein sequence ID" value="GJQ14480.1"/>
    <property type="molecule type" value="Genomic_DNA"/>
</dbReference>
<gene>
    <name evidence="2" type="ORF">GpartN1_g6271.t1</name>
</gene>
<comment type="caution">
    <text evidence="2">The sequence shown here is derived from an EMBL/GenBank/DDBJ whole genome shotgun (WGS) entry which is preliminary data.</text>
</comment>
<evidence type="ECO:0000313" key="2">
    <source>
        <dbReference type="EMBL" id="GJQ14480.1"/>
    </source>
</evidence>
<dbReference type="PANTHER" id="PTHR22093">
    <property type="entry name" value="LEUKOCYTE RECEPTOR CLUSTER LRC MEMBER 1"/>
    <property type="match status" value="1"/>
</dbReference>
<organism evidence="2 3">
    <name type="scientific">Galdieria partita</name>
    <dbReference type="NCBI Taxonomy" id="83374"/>
    <lineage>
        <taxon>Eukaryota</taxon>
        <taxon>Rhodophyta</taxon>
        <taxon>Bangiophyceae</taxon>
        <taxon>Galdieriales</taxon>
        <taxon>Galdieriaceae</taxon>
        <taxon>Galdieria</taxon>
    </lineage>
</organism>
<reference evidence="2" key="1">
    <citation type="journal article" date="2022" name="Proc. Natl. Acad. Sci. U.S.A.">
        <title>Life cycle and functional genomics of the unicellular red alga Galdieria for elucidating algal and plant evolution and industrial use.</title>
        <authorList>
            <person name="Hirooka S."/>
            <person name="Itabashi T."/>
            <person name="Ichinose T.M."/>
            <person name="Onuma R."/>
            <person name="Fujiwara T."/>
            <person name="Yamashita S."/>
            <person name="Jong L.W."/>
            <person name="Tomita R."/>
            <person name="Iwane A.H."/>
            <person name="Miyagishima S.Y."/>
        </authorList>
    </citation>
    <scope>NUCLEOTIDE SEQUENCE</scope>
    <source>
        <strain evidence="2">NBRC 102759</strain>
    </source>
</reference>
<feature type="compositionally biased region" description="Basic and acidic residues" evidence="1">
    <location>
        <begin position="177"/>
        <end position="187"/>
    </location>
</feature>
<reference evidence="2" key="2">
    <citation type="submission" date="2022-01" db="EMBL/GenBank/DDBJ databases">
        <authorList>
            <person name="Hirooka S."/>
            <person name="Miyagishima S.Y."/>
        </authorList>
    </citation>
    <scope>NUCLEOTIDE SEQUENCE</scope>
    <source>
        <strain evidence="2">NBRC 102759</strain>
    </source>
</reference>
<keyword evidence="3" id="KW-1185">Reference proteome</keyword>
<dbReference type="PANTHER" id="PTHR22093:SF0">
    <property type="entry name" value="LEUKOCYTE RECEPTOR CLUSTER MEMBER 1"/>
    <property type="match status" value="1"/>
</dbReference>
<dbReference type="Proteomes" id="UP001061958">
    <property type="component" value="Unassembled WGS sequence"/>
</dbReference>